<dbReference type="RefSeq" id="WP_134051450.1">
    <property type="nucleotide sequence ID" value="NZ_PECC01000036.1"/>
</dbReference>
<keyword evidence="1" id="KW-1133">Transmembrane helix</keyword>
<evidence type="ECO:0000256" key="1">
    <source>
        <dbReference type="SAM" id="Phobius"/>
    </source>
</evidence>
<reference evidence="2 3" key="1">
    <citation type="journal article" date="2019" name="Sci. Rep.">
        <title>Extended insight into the Mycobacterium chelonae-abscessus complex through whole genome sequencing of Mycobacterium salmoniphilum outbreak and Mycobacterium salmoniphilum-like strains.</title>
        <authorList>
            <person name="Behra P.R.K."/>
            <person name="Das S."/>
            <person name="Pettersson B.M.F."/>
            <person name="Shirreff L."/>
            <person name="DuCote T."/>
            <person name="Jacobsson K.G."/>
            <person name="Ennis D.G."/>
            <person name="Kirsebom L.A."/>
        </authorList>
    </citation>
    <scope>NUCLEOTIDE SEQUENCE [LARGE SCALE GENOMIC DNA]</scope>
    <source>
        <strain evidence="2 3">CCUG 63697</strain>
    </source>
</reference>
<feature type="transmembrane region" description="Helical" evidence="1">
    <location>
        <begin position="212"/>
        <end position="236"/>
    </location>
</feature>
<feature type="transmembrane region" description="Helical" evidence="1">
    <location>
        <begin position="242"/>
        <end position="261"/>
    </location>
</feature>
<dbReference type="Proteomes" id="UP000295165">
    <property type="component" value="Unassembled WGS sequence"/>
</dbReference>
<evidence type="ECO:0008006" key="4">
    <source>
        <dbReference type="Google" id="ProtNLM"/>
    </source>
</evidence>
<evidence type="ECO:0000313" key="2">
    <source>
        <dbReference type="EMBL" id="TDZ47067.1"/>
    </source>
</evidence>
<protein>
    <recommendedName>
        <fullName evidence="4">DUF4436 domain-containing protein</fullName>
    </recommendedName>
</protein>
<dbReference type="InterPro" id="IPR027948">
    <property type="entry name" value="DUF4436"/>
</dbReference>
<gene>
    <name evidence="2" type="ORF">CCUG63697_04844</name>
</gene>
<keyword evidence="1" id="KW-0812">Transmembrane</keyword>
<dbReference type="EMBL" id="PECC01000036">
    <property type="protein sequence ID" value="TDZ47067.1"/>
    <property type="molecule type" value="Genomic_DNA"/>
</dbReference>
<feature type="transmembrane region" description="Helical" evidence="1">
    <location>
        <begin position="273"/>
        <end position="296"/>
    </location>
</feature>
<feature type="transmembrane region" description="Helical" evidence="1">
    <location>
        <begin position="17"/>
        <end position="37"/>
    </location>
</feature>
<comment type="caution">
    <text evidence="2">The sequence shown here is derived from an EMBL/GenBank/DDBJ whole genome shotgun (WGS) entry which is preliminary data.</text>
</comment>
<proteinExistence type="predicted"/>
<organism evidence="2 3">
    <name type="scientific">Mycobacteroides franklinii</name>
    <dbReference type="NCBI Taxonomy" id="948102"/>
    <lineage>
        <taxon>Bacteria</taxon>
        <taxon>Bacillati</taxon>
        <taxon>Actinomycetota</taxon>
        <taxon>Actinomycetes</taxon>
        <taxon>Mycobacteriales</taxon>
        <taxon>Mycobacteriaceae</taxon>
        <taxon>Mycobacteroides</taxon>
    </lineage>
</organism>
<keyword evidence="1" id="KW-0472">Membrane</keyword>
<sequence>MSTPTIGSLRLPSVPRLVGLGILVVVVTCMSVSLYWWERDRGDRATVLGETSNPDRVNISVLIQKVDPATARISAQLEVRGEGALVDEHHNLKEDATLVSNAVTNPTVVAKANERPEYVSVQFALRDGMFTDYPFDSYTSNFVFRVHIGDGPTRREVPVRVVFNNIDAFFKVAPKQEESIQVHHQNGETKTITPPQSVFVSTATVARSTSTLVFAVFIMAFMWCLTVAALIAAWYVGSGKLGLFWSGLGFLGTLLFALIPLRNAVPGDPPIGSLIDFAAFFIAEGVVSISMIITVLHGYHIEVSKRAAAEESVD</sequence>
<evidence type="ECO:0000313" key="3">
    <source>
        <dbReference type="Proteomes" id="UP000295165"/>
    </source>
</evidence>
<dbReference type="AlphaFoldDB" id="A0A4R8R2D9"/>
<name>A0A4R8R2D9_9MYCO</name>
<accession>A0A4R8R2D9</accession>
<keyword evidence="3" id="KW-1185">Reference proteome</keyword>
<dbReference type="Pfam" id="PF14494">
    <property type="entry name" value="DUF4436"/>
    <property type="match status" value="1"/>
</dbReference>